<keyword evidence="1" id="KW-0732">Signal</keyword>
<protein>
    <submittedName>
        <fullName evidence="3">DUF4142 domain-containing protein</fullName>
    </submittedName>
</protein>
<gene>
    <name evidence="3" type="ORF">ACFSCW_12855</name>
</gene>
<dbReference type="InterPro" id="IPR025419">
    <property type="entry name" value="DUF4142"/>
</dbReference>
<keyword evidence="4" id="KW-1185">Reference proteome</keyword>
<organism evidence="3 4">
    <name type="scientific">Sphingomonas tabacisoli</name>
    <dbReference type="NCBI Taxonomy" id="2249466"/>
    <lineage>
        <taxon>Bacteria</taxon>
        <taxon>Pseudomonadati</taxon>
        <taxon>Pseudomonadota</taxon>
        <taxon>Alphaproteobacteria</taxon>
        <taxon>Sphingomonadales</taxon>
        <taxon>Sphingomonadaceae</taxon>
        <taxon>Sphingomonas</taxon>
    </lineage>
</organism>
<dbReference type="PROSITE" id="PS51257">
    <property type="entry name" value="PROKAR_LIPOPROTEIN"/>
    <property type="match status" value="1"/>
</dbReference>
<dbReference type="Proteomes" id="UP001597115">
    <property type="component" value="Unassembled WGS sequence"/>
</dbReference>
<dbReference type="InterPro" id="IPR012347">
    <property type="entry name" value="Ferritin-like"/>
</dbReference>
<evidence type="ECO:0000313" key="4">
    <source>
        <dbReference type="Proteomes" id="UP001597115"/>
    </source>
</evidence>
<sequence>MKRFAALSTAAALGLVLAACSKHDETNTAAADNNATTVNEVGSVDNASGPGNSMNTPAASAAPMTAQAFADTASASDAYEIAASKLAETKAKDASVKNFAADMVKDHTKSTENLKAAAAKSDKKVTPAGTMTAEQQANVTKLQGLSGADFDKEYATQQVDAHTKTLAALEGYRDGGDSTHLKAFARETVPVVQHHLEMAQKLAK</sequence>
<feature type="chain" id="PRO_5046754622" evidence="1">
    <location>
        <begin position="19"/>
        <end position="204"/>
    </location>
</feature>
<dbReference type="RefSeq" id="WP_380889831.1">
    <property type="nucleotide sequence ID" value="NZ_JBHUDY010000001.1"/>
</dbReference>
<feature type="signal peptide" evidence="1">
    <location>
        <begin position="1"/>
        <end position="18"/>
    </location>
</feature>
<accession>A0ABW4I658</accession>
<comment type="caution">
    <text evidence="3">The sequence shown here is derived from an EMBL/GenBank/DDBJ whole genome shotgun (WGS) entry which is preliminary data.</text>
</comment>
<evidence type="ECO:0000313" key="3">
    <source>
        <dbReference type="EMBL" id="MFD1612692.1"/>
    </source>
</evidence>
<dbReference type="Gene3D" id="1.20.1260.10">
    <property type="match status" value="1"/>
</dbReference>
<dbReference type="PANTHER" id="PTHR38593">
    <property type="entry name" value="BLR2558 PROTEIN"/>
    <property type="match status" value="1"/>
</dbReference>
<evidence type="ECO:0000256" key="1">
    <source>
        <dbReference type="SAM" id="SignalP"/>
    </source>
</evidence>
<dbReference type="EMBL" id="JBHUDY010000001">
    <property type="protein sequence ID" value="MFD1612692.1"/>
    <property type="molecule type" value="Genomic_DNA"/>
</dbReference>
<reference evidence="4" key="1">
    <citation type="journal article" date="2019" name="Int. J. Syst. Evol. Microbiol.">
        <title>The Global Catalogue of Microorganisms (GCM) 10K type strain sequencing project: providing services to taxonomists for standard genome sequencing and annotation.</title>
        <authorList>
            <consortium name="The Broad Institute Genomics Platform"/>
            <consortium name="The Broad Institute Genome Sequencing Center for Infectious Disease"/>
            <person name="Wu L."/>
            <person name="Ma J."/>
        </authorList>
    </citation>
    <scope>NUCLEOTIDE SEQUENCE [LARGE SCALE GENOMIC DNA]</scope>
    <source>
        <strain evidence="4">CGMCC 1.16275</strain>
    </source>
</reference>
<evidence type="ECO:0000259" key="2">
    <source>
        <dbReference type="Pfam" id="PF13628"/>
    </source>
</evidence>
<proteinExistence type="predicted"/>
<name>A0ABW4I658_9SPHN</name>
<dbReference type="Pfam" id="PF13628">
    <property type="entry name" value="DUF4142"/>
    <property type="match status" value="1"/>
</dbReference>
<feature type="domain" description="DUF4142" evidence="2">
    <location>
        <begin position="65"/>
        <end position="202"/>
    </location>
</feature>
<dbReference type="PANTHER" id="PTHR38593:SF1">
    <property type="entry name" value="BLR2558 PROTEIN"/>
    <property type="match status" value="1"/>
</dbReference>